<evidence type="ECO:0000313" key="3">
    <source>
        <dbReference type="Proteomes" id="UP000029120"/>
    </source>
</evidence>
<dbReference type="AlphaFoldDB" id="A0A087G6Q2"/>
<evidence type="ECO:0000313" key="2">
    <source>
        <dbReference type="EMBL" id="KFK25554.1"/>
    </source>
</evidence>
<evidence type="ECO:0000256" key="1">
    <source>
        <dbReference type="SAM" id="Phobius"/>
    </source>
</evidence>
<keyword evidence="1" id="KW-1133">Transmembrane helix</keyword>
<sequence length="62" mass="6818">MCYVGYRDEPPVPLLLPSESRTSFDPSPIDPETTKNVLLVVVVVIVVVVVVAVVGFWDVPHQ</sequence>
<dbReference type="Proteomes" id="UP000029120">
    <property type="component" value="Chromosome 8"/>
</dbReference>
<proteinExistence type="predicted"/>
<name>A0A087G6Q2_ARAAL</name>
<reference evidence="3" key="1">
    <citation type="journal article" date="2015" name="Nat. Plants">
        <title>Genome expansion of Arabis alpina linked with retrotransposition and reduced symmetric DNA methylation.</title>
        <authorList>
            <person name="Willing E.M."/>
            <person name="Rawat V."/>
            <person name="Mandakova T."/>
            <person name="Maumus F."/>
            <person name="James G.V."/>
            <person name="Nordstroem K.J."/>
            <person name="Becker C."/>
            <person name="Warthmann N."/>
            <person name="Chica C."/>
            <person name="Szarzynska B."/>
            <person name="Zytnicki M."/>
            <person name="Albani M.C."/>
            <person name="Kiefer C."/>
            <person name="Bergonzi S."/>
            <person name="Castaings L."/>
            <person name="Mateos J.L."/>
            <person name="Berns M.C."/>
            <person name="Bujdoso N."/>
            <person name="Piofczyk T."/>
            <person name="de Lorenzo L."/>
            <person name="Barrero-Sicilia C."/>
            <person name="Mateos I."/>
            <person name="Piednoel M."/>
            <person name="Hagmann J."/>
            <person name="Chen-Min-Tao R."/>
            <person name="Iglesias-Fernandez R."/>
            <person name="Schuster S.C."/>
            <person name="Alonso-Blanco C."/>
            <person name="Roudier F."/>
            <person name="Carbonero P."/>
            <person name="Paz-Ares J."/>
            <person name="Davis S.J."/>
            <person name="Pecinka A."/>
            <person name="Quesneville H."/>
            <person name="Colot V."/>
            <person name="Lysak M.A."/>
            <person name="Weigel D."/>
            <person name="Coupland G."/>
            <person name="Schneeberger K."/>
        </authorList>
    </citation>
    <scope>NUCLEOTIDE SEQUENCE [LARGE SCALE GENOMIC DNA]</scope>
    <source>
        <strain evidence="3">cv. Pajares</strain>
    </source>
</reference>
<keyword evidence="1" id="KW-0812">Transmembrane</keyword>
<organism evidence="2 3">
    <name type="scientific">Arabis alpina</name>
    <name type="common">Alpine rock-cress</name>
    <dbReference type="NCBI Taxonomy" id="50452"/>
    <lineage>
        <taxon>Eukaryota</taxon>
        <taxon>Viridiplantae</taxon>
        <taxon>Streptophyta</taxon>
        <taxon>Embryophyta</taxon>
        <taxon>Tracheophyta</taxon>
        <taxon>Spermatophyta</taxon>
        <taxon>Magnoliopsida</taxon>
        <taxon>eudicotyledons</taxon>
        <taxon>Gunneridae</taxon>
        <taxon>Pentapetalae</taxon>
        <taxon>rosids</taxon>
        <taxon>malvids</taxon>
        <taxon>Brassicales</taxon>
        <taxon>Brassicaceae</taxon>
        <taxon>Arabideae</taxon>
        <taxon>Arabis</taxon>
    </lineage>
</organism>
<accession>A0A087G6Q2</accession>
<gene>
    <name evidence="2" type="ordered locus">AALP_Aa8g130000</name>
</gene>
<dbReference type="EMBL" id="CM002876">
    <property type="protein sequence ID" value="KFK25554.1"/>
    <property type="molecule type" value="Genomic_DNA"/>
</dbReference>
<protein>
    <submittedName>
        <fullName evidence="2">Uncharacterized protein</fullName>
    </submittedName>
</protein>
<dbReference type="Gramene" id="KFK25554">
    <property type="protein sequence ID" value="KFK25554"/>
    <property type="gene ID" value="AALP_AA8G130000"/>
</dbReference>
<feature type="transmembrane region" description="Helical" evidence="1">
    <location>
        <begin position="37"/>
        <end position="57"/>
    </location>
</feature>
<keyword evidence="3" id="KW-1185">Reference proteome</keyword>
<keyword evidence="1" id="KW-0472">Membrane</keyword>